<comment type="caution">
    <text evidence="2">The sequence shown here is derived from an EMBL/GenBank/DDBJ whole genome shotgun (WGS) entry which is preliminary data.</text>
</comment>
<dbReference type="Gene3D" id="3.30.70.790">
    <property type="entry name" value="UreE, C-terminal domain"/>
    <property type="match status" value="1"/>
</dbReference>
<gene>
    <name evidence="2" type="ORF">GCM10023184_45370</name>
</gene>
<name>A0ABP8HTS1_9BACT</name>
<keyword evidence="3" id="KW-1185">Reference proteome</keyword>
<dbReference type="InterPro" id="IPR018551">
    <property type="entry name" value="DUF2007"/>
</dbReference>
<dbReference type="SUPFAM" id="SSF54913">
    <property type="entry name" value="GlnB-like"/>
    <property type="match status" value="1"/>
</dbReference>
<dbReference type="Pfam" id="PF09413">
    <property type="entry name" value="DUF2007"/>
    <property type="match status" value="1"/>
</dbReference>
<evidence type="ECO:0000313" key="3">
    <source>
        <dbReference type="Proteomes" id="UP001501725"/>
    </source>
</evidence>
<evidence type="ECO:0000313" key="2">
    <source>
        <dbReference type="EMBL" id="GAA4344285.1"/>
    </source>
</evidence>
<reference evidence="3" key="1">
    <citation type="journal article" date="2019" name="Int. J. Syst. Evol. Microbiol.">
        <title>The Global Catalogue of Microorganisms (GCM) 10K type strain sequencing project: providing services to taxonomists for standard genome sequencing and annotation.</title>
        <authorList>
            <consortium name="The Broad Institute Genomics Platform"/>
            <consortium name="The Broad Institute Genome Sequencing Center for Infectious Disease"/>
            <person name="Wu L."/>
            <person name="Ma J."/>
        </authorList>
    </citation>
    <scope>NUCLEOTIDE SEQUENCE [LARGE SCALE GENOMIC DNA]</scope>
    <source>
        <strain evidence="3">JCM 17919</strain>
    </source>
</reference>
<dbReference type="InterPro" id="IPR011322">
    <property type="entry name" value="N-reg_PII-like_a/b"/>
</dbReference>
<dbReference type="EMBL" id="BAABGY010000019">
    <property type="protein sequence ID" value="GAA4344285.1"/>
    <property type="molecule type" value="Genomic_DNA"/>
</dbReference>
<dbReference type="RefSeq" id="WP_345258312.1">
    <property type="nucleotide sequence ID" value="NZ_BAABGY010000019.1"/>
</dbReference>
<dbReference type="Proteomes" id="UP001501725">
    <property type="component" value="Unassembled WGS sequence"/>
</dbReference>
<protein>
    <recommendedName>
        <fullName evidence="1">DUF2007 domain-containing protein</fullName>
    </recommendedName>
</protein>
<organism evidence="2 3">
    <name type="scientific">Flaviaesturariibacter amylovorans</name>
    <dbReference type="NCBI Taxonomy" id="1084520"/>
    <lineage>
        <taxon>Bacteria</taxon>
        <taxon>Pseudomonadati</taxon>
        <taxon>Bacteroidota</taxon>
        <taxon>Chitinophagia</taxon>
        <taxon>Chitinophagales</taxon>
        <taxon>Chitinophagaceae</taxon>
        <taxon>Flaviaestuariibacter</taxon>
    </lineage>
</organism>
<proteinExistence type="predicted"/>
<sequence>MNFVAVSAYLNYIDAHIAQAQLEDAHIRCWLKDEHTVTTNPMFTNAVGGIKLMVAEPQLGRAQELLQAIEAERRRHARCPLCAGGNIEWVHTPRKTANNVVSAALSYLFGNMALAPDKVQHCFDCGHEWDEI</sequence>
<evidence type="ECO:0000259" key="1">
    <source>
        <dbReference type="Pfam" id="PF09413"/>
    </source>
</evidence>
<feature type="domain" description="DUF2007" evidence="1">
    <location>
        <begin position="12"/>
        <end position="70"/>
    </location>
</feature>
<accession>A0ABP8HTS1</accession>